<evidence type="ECO:0000256" key="1">
    <source>
        <dbReference type="SAM" id="SignalP"/>
    </source>
</evidence>
<organism evidence="2 3">
    <name type="scientific">Parapedobacter koreensis</name>
    <dbReference type="NCBI Taxonomy" id="332977"/>
    <lineage>
        <taxon>Bacteria</taxon>
        <taxon>Pseudomonadati</taxon>
        <taxon>Bacteroidota</taxon>
        <taxon>Sphingobacteriia</taxon>
        <taxon>Sphingobacteriales</taxon>
        <taxon>Sphingobacteriaceae</taxon>
        <taxon>Parapedobacter</taxon>
    </lineage>
</organism>
<evidence type="ECO:0000313" key="3">
    <source>
        <dbReference type="Proteomes" id="UP000198916"/>
    </source>
</evidence>
<reference evidence="3" key="1">
    <citation type="submission" date="2016-10" db="EMBL/GenBank/DDBJ databases">
        <authorList>
            <person name="Varghese N."/>
            <person name="Submissions S."/>
        </authorList>
    </citation>
    <scope>NUCLEOTIDE SEQUENCE [LARGE SCALE GENOMIC DNA]</scope>
    <source>
        <strain evidence="3">Jip14</strain>
    </source>
</reference>
<accession>A0A1H7P7S3</accession>
<keyword evidence="1" id="KW-0732">Signal</keyword>
<sequence>MTTKQKKVVPFAAMLFALVAMSFQVVALQQPQWYLLGPVLSNGDQAIAGQIGAPSEGGCLTTPQPVRCAVQHEDGDVYDFLSEIPPASIDANAWRTSD</sequence>
<feature type="signal peptide" evidence="1">
    <location>
        <begin position="1"/>
        <end position="27"/>
    </location>
</feature>
<dbReference type="AlphaFoldDB" id="A0A1H7P7S3"/>
<dbReference type="EMBL" id="FNZR01000004">
    <property type="protein sequence ID" value="SEL31137.1"/>
    <property type="molecule type" value="Genomic_DNA"/>
</dbReference>
<proteinExistence type="predicted"/>
<dbReference type="RefSeq" id="WP_090605784.1">
    <property type="nucleotide sequence ID" value="NZ_FNZR01000004.1"/>
</dbReference>
<feature type="chain" id="PRO_5011553823" evidence="1">
    <location>
        <begin position="28"/>
        <end position="98"/>
    </location>
</feature>
<evidence type="ECO:0000313" key="2">
    <source>
        <dbReference type="EMBL" id="SEL31137.1"/>
    </source>
</evidence>
<dbReference type="Proteomes" id="UP000198916">
    <property type="component" value="Unassembled WGS sequence"/>
</dbReference>
<name>A0A1H7P7S3_9SPHI</name>
<gene>
    <name evidence="2" type="ORF">SAMN05421740_104224</name>
</gene>
<keyword evidence="3" id="KW-1185">Reference proteome</keyword>
<protein>
    <submittedName>
        <fullName evidence="2">Uncharacterized protein</fullName>
    </submittedName>
</protein>